<dbReference type="PANTHER" id="PTHR38119:SF2">
    <property type="entry name" value="TRANSCRIPTION FACTOR DOMAIN-CONTAINING PROTEIN"/>
    <property type="match status" value="1"/>
</dbReference>
<comment type="caution">
    <text evidence="2">The sequence shown here is derived from an EMBL/GenBank/DDBJ whole genome shotgun (WGS) entry which is preliminary data.</text>
</comment>
<dbReference type="PANTHER" id="PTHR38119">
    <property type="entry name" value="BTB DOMAIN-CONTAINING PROTEIN-RELATED"/>
    <property type="match status" value="1"/>
</dbReference>
<accession>A0AAV9J562</accession>
<evidence type="ECO:0000313" key="2">
    <source>
        <dbReference type="EMBL" id="KAK4540105.1"/>
    </source>
</evidence>
<organism evidence="2 3">
    <name type="scientific">Oleoguttula mirabilis</name>
    <dbReference type="NCBI Taxonomy" id="1507867"/>
    <lineage>
        <taxon>Eukaryota</taxon>
        <taxon>Fungi</taxon>
        <taxon>Dikarya</taxon>
        <taxon>Ascomycota</taxon>
        <taxon>Pezizomycotina</taxon>
        <taxon>Dothideomycetes</taxon>
        <taxon>Dothideomycetidae</taxon>
        <taxon>Mycosphaerellales</taxon>
        <taxon>Teratosphaeriaceae</taxon>
        <taxon>Oleoguttula</taxon>
    </lineage>
</organism>
<feature type="region of interest" description="Disordered" evidence="1">
    <location>
        <begin position="404"/>
        <end position="434"/>
    </location>
</feature>
<proteinExistence type="predicted"/>
<dbReference type="Proteomes" id="UP001324427">
    <property type="component" value="Unassembled WGS sequence"/>
</dbReference>
<protein>
    <recommendedName>
        <fullName evidence="4">BTB domain-containing protein</fullName>
    </recommendedName>
</protein>
<evidence type="ECO:0000256" key="1">
    <source>
        <dbReference type="SAM" id="MobiDB-lite"/>
    </source>
</evidence>
<dbReference type="EMBL" id="JAVFHQ010000074">
    <property type="protein sequence ID" value="KAK4540105.1"/>
    <property type="molecule type" value="Genomic_DNA"/>
</dbReference>
<dbReference type="AlphaFoldDB" id="A0AAV9J562"/>
<gene>
    <name evidence="2" type="ORF">LTR36_009770</name>
</gene>
<reference evidence="2 3" key="1">
    <citation type="submission" date="2021-11" db="EMBL/GenBank/DDBJ databases">
        <title>Black yeast isolated from Biological Soil Crust.</title>
        <authorList>
            <person name="Kurbessoian T."/>
        </authorList>
    </citation>
    <scope>NUCLEOTIDE SEQUENCE [LARGE SCALE GENOMIC DNA]</scope>
    <source>
        <strain evidence="2 3">CCFEE 5522</strain>
    </source>
</reference>
<name>A0AAV9J562_9PEZI</name>
<feature type="compositionally biased region" description="Acidic residues" evidence="1">
    <location>
        <begin position="410"/>
        <end position="434"/>
    </location>
</feature>
<evidence type="ECO:0000313" key="3">
    <source>
        <dbReference type="Proteomes" id="UP001324427"/>
    </source>
</evidence>
<sequence length="434" mass="48604">MADPQASAFPQFGDGDVRVVISGSRQYQLHSSVLKSISPTLRELLADQWGAKLNSKAIKRGITVRFRLLMVDNQEETGTITHVLEPIPVDEDGKPAVANAMSLDLENGRVVDPIILAYHSVLGAFYNIPIELGDFEADPMSHILVNASYIIDVAEYLQCVHIITRSIEATLLAMGQLFQQAMASNPIAWLNFAYRIRSRIIFREALIHATGKYKMPAIIEQIDTLPQPVADVLHRKAKTLKSAMQQAEMKILSYYPTHLQREKTVGRADKDSIGRASYANDVMSWISLTVLRHYFAQNGTMEQTHNAEDMGYEMVMTIMAGGDTYLDKPMLDSFHGLFPMSRKGESVVEGKLLEMKDHIKRFVKDLAKNESQLDTRVFAVTHFTCTTVNIDDYPWNTGYIPVQATRESSNDEEEGVDEEMADTDYDGGDEESSA</sequence>
<keyword evidence="3" id="KW-1185">Reference proteome</keyword>
<evidence type="ECO:0008006" key="4">
    <source>
        <dbReference type="Google" id="ProtNLM"/>
    </source>
</evidence>